<dbReference type="OrthoDB" id="6282560at2759"/>
<dbReference type="EMBL" id="UYSG01002463">
    <property type="protein sequence ID" value="VDL57513.1"/>
    <property type="molecule type" value="Genomic_DNA"/>
</dbReference>
<reference evidence="2 3" key="2">
    <citation type="submission" date="2018-11" db="EMBL/GenBank/DDBJ databases">
        <authorList>
            <consortium name="Pathogen Informatics"/>
        </authorList>
    </citation>
    <scope>NUCLEOTIDE SEQUENCE [LARGE SCALE GENOMIC DNA]</scope>
</reference>
<reference evidence="4" key="1">
    <citation type="submission" date="2017-02" db="UniProtKB">
        <authorList>
            <consortium name="WormBaseParasite"/>
        </authorList>
    </citation>
    <scope>IDENTIFICATION</scope>
</reference>
<gene>
    <name evidence="2" type="ORF">HDID_LOCUS5195</name>
</gene>
<evidence type="ECO:0000313" key="3">
    <source>
        <dbReference type="Proteomes" id="UP000274504"/>
    </source>
</evidence>
<accession>A0A0R3SJT2</accession>
<dbReference type="AlphaFoldDB" id="A0A0R3SJT2"/>
<evidence type="ECO:0000256" key="1">
    <source>
        <dbReference type="SAM" id="MobiDB-lite"/>
    </source>
</evidence>
<evidence type="ECO:0000313" key="4">
    <source>
        <dbReference type="WBParaSite" id="HDID_0000519701-mRNA-1"/>
    </source>
</evidence>
<organism evidence="4">
    <name type="scientific">Hymenolepis diminuta</name>
    <name type="common">Rat tapeworm</name>
    <dbReference type="NCBI Taxonomy" id="6216"/>
    <lineage>
        <taxon>Eukaryota</taxon>
        <taxon>Metazoa</taxon>
        <taxon>Spiralia</taxon>
        <taxon>Lophotrochozoa</taxon>
        <taxon>Platyhelminthes</taxon>
        <taxon>Cestoda</taxon>
        <taxon>Eucestoda</taxon>
        <taxon>Cyclophyllidea</taxon>
        <taxon>Hymenolepididae</taxon>
        <taxon>Hymenolepis</taxon>
    </lineage>
</organism>
<protein>
    <submittedName>
        <fullName evidence="4">Copine domain-containing protein</fullName>
    </submittedName>
</protein>
<dbReference type="STRING" id="6216.A0A0R3SJT2"/>
<name>A0A0R3SJT2_HYMDI</name>
<feature type="region of interest" description="Disordered" evidence="1">
    <location>
        <begin position="39"/>
        <end position="80"/>
    </location>
</feature>
<evidence type="ECO:0000313" key="2">
    <source>
        <dbReference type="EMBL" id="VDL57513.1"/>
    </source>
</evidence>
<dbReference type="WBParaSite" id="HDID_0000519701-mRNA-1">
    <property type="protein sequence ID" value="HDID_0000519701-mRNA-1"/>
    <property type="gene ID" value="HDID_0000519701"/>
</dbReference>
<proteinExistence type="predicted"/>
<sequence>MDTKRQLARAVLAEIPEQLISYMRSKDYKPQNLIRKQSYKTRTDLANNNTNTGEVGNSHTYSHHIRQPMASPSAPPYPYV</sequence>
<feature type="compositionally biased region" description="Polar residues" evidence="1">
    <location>
        <begin position="44"/>
        <end position="60"/>
    </location>
</feature>
<dbReference type="Proteomes" id="UP000274504">
    <property type="component" value="Unassembled WGS sequence"/>
</dbReference>